<dbReference type="EnsemblMetazoa" id="CapteT187968">
    <property type="protein sequence ID" value="CapteP187968"/>
    <property type="gene ID" value="CapteG187968"/>
</dbReference>
<dbReference type="EMBL" id="AMQN01001773">
    <property type="status" value="NOT_ANNOTATED_CDS"/>
    <property type="molecule type" value="Genomic_DNA"/>
</dbReference>
<evidence type="ECO:0000256" key="4">
    <source>
        <dbReference type="ARBA" id="ARBA00033119"/>
    </source>
</evidence>
<dbReference type="AlphaFoldDB" id="R7U461"/>
<dbReference type="Gene3D" id="3.40.50.720">
    <property type="entry name" value="NAD(P)-binding Rossmann-like Domain"/>
    <property type="match status" value="1"/>
</dbReference>
<dbReference type="InterPro" id="IPR041694">
    <property type="entry name" value="ADH_N_2"/>
</dbReference>
<dbReference type="PANTHER" id="PTHR43205:SF5">
    <property type="entry name" value="PROSTAGLANDIN REDUCTASE 2"/>
    <property type="match status" value="1"/>
</dbReference>
<reference evidence="10 12" key="2">
    <citation type="journal article" date="2013" name="Nature">
        <title>Insights into bilaterian evolution from three spiralian genomes.</title>
        <authorList>
            <person name="Simakov O."/>
            <person name="Marletaz F."/>
            <person name="Cho S.J."/>
            <person name="Edsinger-Gonzales E."/>
            <person name="Havlak P."/>
            <person name="Hellsten U."/>
            <person name="Kuo D.H."/>
            <person name="Larsson T."/>
            <person name="Lv J."/>
            <person name="Arendt D."/>
            <person name="Savage R."/>
            <person name="Osoegawa K."/>
            <person name="de Jong P."/>
            <person name="Grimwood J."/>
            <person name="Chapman J.A."/>
            <person name="Shapiro H."/>
            <person name="Aerts A."/>
            <person name="Otillar R.P."/>
            <person name="Terry A.Y."/>
            <person name="Boore J.L."/>
            <person name="Grigoriev I.V."/>
            <person name="Lindberg D.R."/>
            <person name="Seaver E.C."/>
            <person name="Weisblat D.A."/>
            <person name="Putnam N.H."/>
            <person name="Rokhsar D.S."/>
        </authorList>
    </citation>
    <scope>NUCLEOTIDE SEQUENCE</scope>
    <source>
        <strain evidence="10 12">I ESC-2004</strain>
    </source>
</reference>
<sequence>MADNFRVVLQSRPGATGVTCDDHFRCESCDYPTRDLAAGEVLLRAEYLSIDPALRCTLNEDTGVDYVQSQRLNETIVGFSGIGRVVKSAHAAFKEGDAIFAGIGFWWQKFFIVDMNAKLEAGWINVDPTIYGPNPVVHVMSLTAATSLIGLWEKGNIKKDGEQTLVVSGAAGACGSLAGQMGSLLGCKRVVGICGSDEKCRWLTEELGFNGAINYKSDDISAKLKELCPQGVQVYFDNVGGHVSDCVIAEMTTDSHIILCGQISAYNEDLPYPPPIPDSTQSILTQRNITRDRFTIVNYPHRILEAVQQFGVWVSEGRVKVRASISEGLETAGPSFVSMMNGGNIGKQLVHI</sequence>
<comment type="catalytic activity">
    <reaction evidence="5">
        <text>13,14-dihydro-15-oxo-prostaglandin F1alpha + NADP(+) = 15-oxoprostaglandin F1alpha + NADPH + H(+)</text>
        <dbReference type="Rhea" id="RHEA:50592"/>
        <dbReference type="ChEBI" id="CHEBI:15378"/>
        <dbReference type="ChEBI" id="CHEBI:57783"/>
        <dbReference type="ChEBI" id="CHEBI:58349"/>
        <dbReference type="ChEBI" id="CHEBI:79072"/>
        <dbReference type="ChEBI" id="CHEBI:133411"/>
    </reaction>
    <physiologicalReaction direction="right-to-left" evidence="5">
        <dbReference type="Rhea" id="RHEA:50594"/>
    </physiologicalReaction>
</comment>
<dbReference type="GO" id="GO:0006693">
    <property type="term" value="P:prostaglandin metabolic process"/>
    <property type="evidence" value="ECO:0007669"/>
    <property type="project" value="TreeGrafter"/>
</dbReference>
<comment type="catalytic activity">
    <reaction evidence="6">
        <text>13,14-dihydro-15-oxo-PGF2alpha + NADP(+) = 15-oxoprostaglandin F2alpha + NADPH + H(+)</text>
        <dbReference type="Rhea" id="RHEA:50588"/>
        <dbReference type="ChEBI" id="CHEBI:15378"/>
        <dbReference type="ChEBI" id="CHEBI:57783"/>
        <dbReference type="ChEBI" id="CHEBI:58349"/>
        <dbReference type="ChEBI" id="CHEBI:133374"/>
        <dbReference type="ChEBI" id="CHEBI:133409"/>
    </reaction>
    <physiologicalReaction direction="right-to-left" evidence="6">
        <dbReference type="Rhea" id="RHEA:50590"/>
    </physiologicalReaction>
</comment>
<evidence type="ECO:0000256" key="2">
    <source>
        <dbReference type="ARBA" id="ARBA00011981"/>
    </source>
</evidence>
<evidence type="ECO:0000259" key="8">
    <source>
        <dbReference type="Pfam" id="PF00107"/>
    </source>
</evidence>
<dbReference type="InterPro" id="IPR036291">
    <property type="entry name" value="NAD(P)-bd_dom_sf"/>
</dbReference>
<dbReference type="Pfam" id="PF16884">
    <property type="entry name" value="ADH_N_2"/>
    <property type="match status" value="1"/>
</dbReference>
<dbReference type="SUPFAM" id="SSF51735">
    <property type="entry name" value="NAD(P)-binding Rossmann-fold domains"/>
    <property type="match status" value="1"/>
</dbReference>
<dbReference type="EMBL" id="KB305378">
    <property type="protein sequence ID" value="ELU01140.1"/>
    <property type="molecule type" value="Genomic_DNA"/>
</dbReference>
<dbReference type="InterPro" id="IPR045010">
    <property type="entry name" value="MDR_fam"/>
</dbReference>
<reference evidence="12" key="1">
    <citation type="submission" date="2012-12" db="EMBL/GenBank/DDBJ databases">
        <authorList>
            <person name="Hellsten U."/>
            <person name="Grimwood J."/>
            <person name="Chapman J.A."/>
            <person name="Shapiro H."/>
            <person name="Aerts A."/>
            <person name="Otillar R.P."/>
            <person name="Terry A.Y."/>
            <person name="Boore J.L."/>
            <person name="Simakov O."/>
            <person name="Marletaz F."/>
            <person name="Cho S.-J."/>
            <person name="Edsinger-Gonzales E."/>
            <person name="Havlak P."/>
            <person name="Kuo D.-H."/>
            <person name="Larsson T."/>
            <person name="Lv J."/>
            <person name="Arendt D."/>
            <person name="Savage R."/>
            <person name="Osoegawa K."/>
            <person name="de Jong P."/>
            <person name="Lindberg D.R."/>
            <person name="Seaver E.C."/>
            <person name="Weisblat D.A."/>
            <person name="Putnam N.H."/>
            <person name="Grigoriev I.V."/>
            <person name="Rokhsar D.S."/>
        </authorList>
    </citation>
    <scope>NUCLEOTIDE SEQUENCE</scope>
    <source>
        <strain evidence="12">I ESC-2004</strain>
    </source>
</reference>
<evidence type="ECO:0000313" key="10">
    <source>
        <dbReference type="EMBL" id="ELU01140.1"/>
    </source>
</evidence>
<gene>
    <name evidence="10" type="ORF">CAPTEDRAFT_187968</name>
</gene>
<dbReference type="OMA" id="EEKCRYA"/>
<dbReference type="STRING" id="283909.R7U461"/>
<dbReference type="SUPFAM" id="SSF50129">
    <property type="entry name" value="GroES-like"/>
    <property type="match status" value="1"/>
</dbReference>
<dbReference type="PANTHER" id="PTHR43205">
    <property type="entry name" value="PROSTAGLANDIN REDUCTASE"/>
    <property type="match status" value="1"/>
</dbReference>
<proteinExistence type="inferred from homology"/>
<feature type="domain" description="Oxidoreductase N-terminal" evidence="9">
    <location>
        <begin position="7"/>
        <end position="114"/>
    </location>
</feature>
<dbReference type="Pfam" id="PF00107">
    <property type="entry name" value="ADH_zinc_N"/>
    <property type="match status" value="1"/>
</dbReference>
<evidence type="ECO:0000256" key="3">
    <source>
        <dbReference type="ARBA" id="ARBA00023002"/>
    </source>
</evidence>
<dbReference type="InterPro" id="IPR011032">
    <property type="entry name" value="GroES-like_sf"/>
</dbReference>
<dbReference type="Gene3D" id="3.90.180.10">
    <property type="entry name" value="Medium-chain alcohol dehydrogenases, catalytic domain"/>
    <property type="match status" value="1"/>
</dbReference>
<dbReference type="EC" id="1.3.1.48" evidence="2"/>
<reference evidence="11" key="3">
    <citation type="submission" date="2015-06" db="UniProtKB">
        <authorList>
            <consortium name="EnsemblMetazoa"/>
        </authorList>
    </citation>
    <scope>IDENTIFICATION</scope>
</reference>
<evidence type="ECO:0000256" key="6">
    <source>
        <dbReference type="ARBA" id="ARBA00048290"/>
    </source>
</evidence>
<evidence type="ECO:0000256" key="5">
    <source>
        <dbReference type="ARBA" id="ARBA00047878"/>
    </source>
</evidence>
<comment type="catalytic activity">
    <reaction evidence="7">
        <text>13,14-dihydro-15-oxo-prostaglandin E1 + NADP(+) = 15-oxoprostaglandin E1 + NADPH + H(+)</text>
        <dbReference type="Rhea" id="RHEA:50584"/>
        <dbReference type="ChEBI" id="CHEBI:15378"/>
        <dbReference type="ChEBI" id="CHEBI:57401"/>
        <dbReference type="ChEBI" id="CHEBI:57783"/>
        <dbReference type="ChEBI" id="CHEBI:58349"/>
        <dbReference type="ChEBI" id="CHEBI:133408"/>
    </reaction>
    <physiologicalReaction direction="right-to-left" evidence="7">
        <dbReference type="Rhea" id="RHEA:50586"/>
    </physiologicalReaction>
</comment>
<accession>R7U461</accession>
<keyword evidence="3" id="KW-0560">Oxidoreductase</keyword>
<dbReference type="GO" id="GO:0047522">
    <property type="term" value="F:15-oxoprostaglandin 13-reductase [NAD(P)+] activity"/>
    <property type="evidence" value="ECO:0007669"/>
    <property type="project" value="UniProtKB-EC"/>
</dbReference>
<protein>
    <recommendedName>
        <fullName evidence="4">15-oxoprostaglandin 13-reductase</fullName>
        <ecNumber evidence="2">1.3.1.48</ecNumber>
    </recommendedName>
    <alternativeName>
        <fullName evidence="4">15-oxoprostaglandin 13-reductase</fullName>
    </alternativeName>
</protein>
<evidence type="ECO:0000313" key="12">
    <source>
        <dbReference type="Proteomes" id="UP000014760"/>
    </source>
</evidence>
<evidence type="ECO:0000313" key="11">
    <source>
        <dbReference type="EnsemblMetazoa" id="CapteP187968"/>
    </source>
</evidence>
<dbReference type="InterPro" id="IPR013149">
    <property type="entry name" value="ADH-like_C"/>
</dbReference>
<feature type="domain" description="Alcohol dehydrogenase-like C-terminal" evidence="8">
    <location>
        <begin position="175"/>
        <end position="272"/>
    </location>
</feature>
<name>R7U461_CAPTE</name>
<dbReference type="FunFam" id="3.40.50.720:FF:000121">
    <property type="entry name" value="Prostaglandin reductase 2"/>
    <property type="match status" value="1"/>
</dbReference>
<organism evidence="10">
    <name type="scientific">Capitella teleta</name>
    <name type="common">Polychaete worm</name>
    <dbReference type="NCBI Taxonomy" id="283909"/>
    <lineage>
        <taxon>Eukaryota</taxon>
        <taxon>Metazoa</taxon>
        <taxon>Spiralia</taxon>
        <taxon>Lophotrochozoa</taxon>
        <taxon>Annelida</taxon>
        <taxon>Polychaeta</taxon>
        <taxon>Sedentaria</taxon>
        <taxon>Scolecida</taxon>
        <taxon>Capitellidae</taxon>
        <taxon>Capitella</taxon>
    </lineage>
</organism>
<dbReference type="Proteomes" id="UP000014760">
    <property type="component" value="Unassembled WGS sequence"/>
</dbReference>
<evidence type="ECO:0000259" key="9">
    <source>
        <dbReference type="Pfam" id="PF16884"/>
    </source>
</evidence>
<keyword evidence="12" id="KW-1185">Reference proteome</keyword>
<dbReference type="OrthoDB" id="809632at2759"/>
<evidence type="ECO:0000256" key="1">
    <source>
        <dbReference type="ARBA" id="ARBA00010460"/>
    </source>
</evidence>
<dbReference type="HOGENOM" id="CLU_026673_29_2_1"/>
<comment type="similarity">
    <text evidence="1">Belongs to the NADP-dependent oxidoreductase L4BD family.</text>
</comment>
<evidence type="ECO:0000256" key="7">
    <source>
        <dbReference type="ARBA" id="ARBA00049070"/>
    </source>
</evidence>